<dbReference type="Gene3D" id="3.20.20.100">
    <property type="entry name" value="NADP-dependent oxidoreductase domain"/>
    <property type="match status" value="1"/>
</dbReference>
<protein>
    <submittedName>
        <fullName evidence="3">Aldo/keto reductase</fullName>
    </submittedName>
</protein>
<keyword evidence="1" id="KW-0560">Oxidoreductase</keyword>
<dbReference type="RefSeq" id="WP_263037355.1">
    <property type="nucleotide sequence ID" value="NZ_JAOTPL010000005.1"/>
</dbReference>
<dbReference type="Proteomes" id="UP001209317">
    <property type="component" value="Unassembled WGS sequence"/>
</dbReference>
<dbReference type="PROSITE" id="PS00062">
    <property type="entry name" value="ALDOKETO_REDUCTASE_2"/>
    <property type="match status" value="1"/>
</dbReference>
<reference evidence="3" key="1">
    <citation type="submission" date="2022-10" db="EMBL/GenBank/DDBJ databases">
        <authorList>
            <person name="Kim H.S."/>
            <person name="Kim J.-S."/>
            <person name="Suh M.K."/>
            <person name="Eom M.K."/>
            <person name="Lee J.-S."/>
        </authorList>
    </citation>
    <scope>NUCLEOTIDE SEQUENCE</scope>
    <source>
        <strain evidence="3">LIP-5</strain>
    </source>
</reference>
<accession>A0AAE3LJL0</accession>
<evidence type="ECO:0000259" key="2">
    <source>
        <dbReference type="Pfam" id="PF00248"/>
    </source>
</evidence>
<dbReference type="InterPro" id="IPR050523">
    <property type="entry name" value="AKR_Detox_Biosynth"/>
</dbReference>
<dbReference type="InterPro" id="IPR036812">
    <property type="entry name" value="NAD(P)_OxRdtase_dom_sf"/>
</dbReference>
<dbReference type="EMBL" id="JAOTPL010000005">
    <property type="protein sequence ID" value="MCU7693867.1"/>
    <property type="molecule type" value="Genomic_DNA"/>
</dbReference>
<comment type="caution">
    <text evidence="3">The sequence shown here is derived from an EMBL/GenBank/DDBJ whole genome shotgun (WGS) entry which is preliminary data.</text>
</comment>
<dbReference type="GO" id="GO:0016491">
    <property type="term" value="F:oxidoreductase activity"/>
    <property type="evidence" value="ECO:0007669"/>
    <property type="project" value="UniProtKB-KW"/>
</dbReference>
<dbReference type="Pfam" id="PF00248">
    <property type="entry name" value="Aldo_ket_red"/>
    <property type="match status" value="1"/>
</dbReference>
<feature type="domain" description="NADP-dependent oxidoreductase" evidence="2">
    <location>
        <begin position="15"/>
        <end position="318"/>
    </location>
</feature>
<name>A0AAE3LJL0_9BACT</name>
<organism evidence="3 4">
    <name type="scientific">Haoranjiania flava</name>
    <dbReference type="NCBI Taxonomy" id="1856322"/>
    <lineage>
        <taxon>Bacteria</taxon>
        <taxon>Pseudomonadati</taxon>
        <taxon>Bacteroidota</taxon>
        <taxon>Chitinophagia</taxon>
        <taxon>Chitinophagales</taxon>
        <taxon>Chitinophagaceae</taxon>
        <taxon>Haoranjiania</taxon>
    </lineage>
</organism>
<dbReference type="PANTHER" id="PTHR43364">
    <property type="entry name" value="NADH-SPECIFIC METHYLGLYOXAL REDUCTASE-RELATED"/>
    <property type="match status" value="1"/>
</dbReference>
<sequence length="326" mass="36515">MKRKVGTSNLEITPVTLGTWAIGGWMWGGTEEKTSIDAIRASIDNGITSIDTAPMYGFGLSEEIVGKAIQGYDRSSLQILTKFGMRWDTDKGAHKMNDTDRNGNRVSIMLYGGYDSIIDEVEKSLQRLQTDYIDLIQMHWPDPTTPIEESMRAMDKLLQDGKVRAIGVCNYSEEQLEEAERAVRLHSNQVPYSMLKQEIEKDVVPYALVHQLGVIAYSPLERGLLTGKYNERSVFPKNDHRANYFKQFDLAKVEALLRSLNEFADKYACSIAQLVIAWTIAQPGITAALAGARDAKQALENAKAMNIALHEADLSQINYWVNEYAG</sequence>
<dbReference type="InterPro" id="IPR020471">
    <property type="entry name" value="AKR"/>
</dbReference>
<dbReference type="AlphaFoldDB" id="A0AAE3LJL0"/>
<dbReference type="GO" id="GO:0005829">
    <property type="term" value="C:cytosol"/>
    <property type="evidence" value="ECO:0007669"/>
    <property type="project" value="TreeGrafter"/>
</dbReference>
<proteinExistence type="predicted"/>
<dbReference type="PANTHER" id="PTHR43364:SF4">
    <property type="entry name" value="NAD(P)-LINKED OXIDOREDUCTASE SUPERFAMILY PROTEIN"/>
    <property type="match status" value="1"/>
</dbReference>
<keyword evidence="4" id="KW-1185">Reference proteome</keyword>
<evidence type="ECO:0000313" key="3">
    <source>
        <dbReference type="EMBL" id="MCU7693867.1"/>
    </source>
</evidence>
<gene>
    <name evidence="3" type="ORF">OD355_04970</name>
</gene>
<evidence type="ECO:0000256" key="1">
    <source>
        <dbReference type="ARBA" id="ARBA00023002"/>
    </source>
</evidence>
<dbReference type="InterPro" id="IPR018170">
    <property type="entry name" value="Aldo/ket_reductase_CS"/>
</dbReference>
<dbReference type="PRINTS" id="PR00069">
    <property type="entry name" value="ALDKETRDTASE"/>
</dbReference>
<dbReference type="InterPro" id="IPR023210">
    <property type="entry name" value="NADP_OxRdtase_dom"/>
</dbReference>
<evidence type="ECO:0000313" key="4">
    <source>
        <dbReference type="Proteomes" id="UP001209317"/>
    </source>
</evidence>
<dbReference type="SUPFAM" id="SSF51430">
    <property type="entry name" value="NAD(P)-linked oxidoreductase"/>
    <property type="match status" value="1"/>
</dbReference>